<evidence type="ECO:0000256" key="3">
    <source>
        <dbReference type="ARBA" id="ARBA00007985"/>
    </source>
</evidence>
<dbReference type="KEGG" id="hadh:FRZ61_12100"/>
<dbReference type="PANTHER" id="PTHR21225:SF12">
    <property type="entry name" value="PHOSPHO-2-DEHYDRO-3-DEOXYHEPTONATE ALDOLASE, TYROSINE-INHIBITED"/>
    <property type="match status" value="1"/>
</dbReference>
<dbReference type="GO" id="GO:0005737">
    <property type="term" value="C:cytoplasm"/>
    <property type="evidence" value="ECO:0007669"/>
    <property type="project" value="TreeGrafter"/>
</dbReference>
<keyword evidence="4 8" id="KW-0028">Amino-acid biosynthesis</keyword>
<evidence type="ECO:0000256" key="7">
    <source>
        <dbReference type="ARBA" id="ARBA00047508"/>
    </source>
</evidence>
<dbReference type="GO" id="GO:0008652">
    <property type="term" value="P:amino acid biosynthetic process"/>
    <property type="evidence" value="ECO:0007669"/>
    <property type="project" value="UniProtKB-KW"/>
</dbReference>
<dbReference type="InterPro" id="IPR006218">
    <property type="entry name" value="DAHP1/KDSA"/>
</dbReference>
<dbReference type="GO" id="GO:0003849">
    <property type="term" value="F:3-deoxy-7-phosphoheptulonate synthase activity"/>
    <property type="evidence" value="ECO:0007669"/>
    <property type="project" value="UniProtKB-EC"/>
</dbReference>
<comment type="catalytic activity">
    <reaction evidence="7 8">
        <text>D-erythrose 4-phosphate + phosphoenolpyruvate + H2O = 7-phospho-2-dehydro-3-deoxy-D-arabino-heptonate + phosphate</text>
        <dbReference type="Rhea" id="RHEA:14717"/>
        <dbReference type="ChEBI" id="CHEBI:15377"/>
        <dbReference type="ChEBI" id="CHEBI:16897"/>
        <dbReference type="ChEBI" id="CHEBI:43474"/>
        <dbReference type="ChEBI" id="CHEBI:58394"/>
        <dbReference type="ChEBI" id="CHEBI:58702"/>
        <dbReference type="EC" id="2.5.1.54"/>
    </reaction>
</comment>
<keyword evidence="5 8" id="KW-0808">Transferase</keyword>
<protein>
    <recommendedName>
        <fullName evidence="8">Phospho-2-dehydro-3-deoxyheptonate aldolase</fullName>
        <ecNumber evidence="8">2.5.1.54</ecNumber>
    </recommendedName>
</protein>
<evidence type="ECO:0000313" key="11">
    <source>
        <dbReference type="EMBL" id="QEX21286.1"/>
    </source>
</evidence>
<comment type="function">
    <text evidence="1 8">Stereospecific condensation of phosphoenolpyruvate (PEP) and D-erythrose-4-phosphate (E4P) giving rise to 3-deoxy-D-arabino-heptulosonate-7-phosphate (DAHP).</text>
</comment>
<comment type="similarity">
    <text evidence="3 8">Belongs to the class-I DAHP synthase family.</text>
</comment>
<dbReference type="PANTHER" id="PTHR21225">
    <property type="entry name" value="PHOSPHO-2-DEHYDRO-3-DEOXYHEPTONATE ALDOLASE DAHP SYNTHETASE"/>
    <property type="match status" value="1"/>
</dbReference>
<evidence type="ECO:0000256" key="2">
    <source>
        <dbReference type="ARBA" id="ARBA00004688"/>
    </source>
</evidence>
<comment type="pathway">
    <text evidence="2 8">Metabolic intermediate biosynthesis; chorismate biosynthesis; chorismate from D-erythrose 4-phosphate and phosphoenolpyruvate: step 1/7.</text>
</comment>
<dbReference type="GO" id="GO:0009423">
    <property type="term" value="P:chorismate biosynthetic process"/>
    <property type="evidence" value="ECO:0007669"/>
    <property type="project" value="UniProtKB-UniPathway"/>
</dbReference>
<dbReference type="NCBIfam" id="TIGR00034">
    <property type="entry name" value="aroFGH"/>
    <property type="match status" value="1"/>
</dbReference>
<evidence type="ECO:0000313" key="12">
    <source>
        <dbReference type="Proteomes" id="UP000325797"/>
    </source>
</evidence>
<dbReference type="Pfam" id="PF00793">
    <property type="entry name" value="DAHP_synth_1"/>
    <property type="match status" value="1"/>
</dbReference>
<dbReference type="FunFam" id="3.20.20.70:FF:000005">
    <property type="entry name" value="Phospho-2-dehydro-3-deoxyheptonate aldolase"/>
    <property type="match status" value="1"/>
</dbReference>
<evidence type="ECO:0000256" key="5">
    <source>
        <dbReference type="ARBA" id="ARBA00022679"/>
    </source>
</evidence>
<feature type="domain" description="DAHP synthetase I/KDSA" evidence="10">
    <location>
        <begin position="47"/>
        <end position="338"/>
    </location>
</feature>
<evidence type="ECO:0000256" key="4">
    <source>
        <dbReference type="ARBA" id="ARBA00022605"/>
    </source>
</evidence>
<dbReference type="PIRSF" id="PIRSF001361">
    <property type="entry name" value="DAHP_synthase"/>
    <property type="match status" value="1"/>
</dbReference>
<accession>A0A5J6N2X5</accession>
<evidence type="ECO:0000256" key="9">
    <source>
        <dbReference type="SAM" id="MobiDB-lite"/>
    </source>
</evidence>
<dbReference type="NCBIfam" id="NF009395">
    <property type="entry name" value="PRK12755.1"/>
    <property type="match status" value="1"/>
</dbReference>
<gene>
    <name evidence="11" type="primary">aroG</name>
    <name evidence="11" type="ORF">FRZ61_12100</name>
</gene>
<evidence type="ECO:0000256" key="1">
    <source>
        <dbReference type="ARBA" id="ARBA00003726"/>
    </source>
</evidence>
<evidence type="ECO:0000259" key="10">
    <source>
        <dbReference type="Pfam" id="PF00793"/>
    </source>
</evidence>
<dbReference type="UniPathway" id="UPA00053">
    <property type="reaction ID" value="UER00084"/>
</dbReference>
<dbReference type="InterPro" id="IPR006219">
    <property type="entry name" value="DAHP_synth_1"/>
</dbReference>
<dbReference type="SUPFAM" id="SSF51569">
    <property type="entry name" value="Aldolase"/>
    <property type="match status" value="1"/>
</dbReference>
<reference evidence="11 12" key="1">
    <citation type="submission" date="2019-08" db="EMBL/GenBank/DDBJ databases">
        <title>Hyperibacter terrae gen. nov., sp. nov. and Hyperibacter viscosus sp. nov., two new members in the family Rhodospirillaceae isolated from the rhizosphere of Hypericum perforatum.</title>
        <authorList>
            <person name="Noviana Z."/>
        </authorList>
    </citation>
    <scope>NUCLEOTIDE SEQUENCE [LARGE SCALE GENOMIC DNA]</scope>
    <source>
        <strain evidence="11 12">R5959</strain>
    </source>
</reference>
<dbReference type="EMBL" id="CP042582">
    <property type="protein sequence ID" value="QEX21286.1"/>
    <property type="molecule type" value="Genomic_DNA"/>
</dbReference>
<dbReference type="Proteomes" id="UP000325797">
    <property type="component" value="Chromosome"/>
</dbReference>
<organism evidence="11 12">
    <name type="scientific">Hypericibacter adhaerens</name>
    <dbReference type="NCBI Taxonomy" id="2602016"/>
    <lineage>
        <taxon>Bacteria</taxon>
        <taxon>Pseudomonadati</taxon>
        <taxon>Pseudomonadota</taxon>
        <taxon>Alphaproteobacteria</taxon>
        <taxon>Rhodospirillales</taxon>
        <taxon>Dongiaceae</taxon>
        <taxon>Hypericibacter</taxon>
    </lineage>
</organism>
<sequence>MPVQAKIDDLRIRTIEPLPPPRQLIDEVGRTEPAESTVAGTRDRLHRILGGEDDRLIVVIGPCSIHDPAAALDYARRLGAERERLQDDLEIVMRVYFEKPRTTVGWKGLINDPALDGSFQIDRGLRTARELLLRINEQGVPAGCEFLDVMTPQYIVDLVSWGAIGARTTESQIHRQMASGLSCPIGFKNGTNGDIRIAIDAVQAASHPHHFLALDKEGRAAIAATTGNQDGHIILRGGSVPNYDAASVADAAQACLRAGIAPRLLIDASHGNSGKRPENQPLVVAAIADQVATGNGHILGVMIESHLQGGRQEFVPGGTHAYGVSITDGCLAWTESVAVLDRLAQAARARRSRKRRGAGRECQLVSEVGNG</sequence>
<name>A0A5J6N2X5_9PROT</name>
<evidence type="ECO:0000256" key="6">
    <source>
        <dbReference type="ARBA" id="ARBA00023141"/>
    </source>
</evidence>
<dbReference type="EC" id="2.5.1.54" evidence="8"/>
<keyword evidence="12" id="KW-1185">Reference proteome</keyword>
<dbReference type="GO" id="GO:0042802">
    <property type="term" value="F:identical protein binding"/>
    <property type="evidence" value="ECO:0007669"/>
    <property type="project" value="UniProtKB-ARBA"/>
</dbReference>
<dbReference type="InterPro" id="IPR013785">
    <property type="entry name" value="Aldolase_TIM"/>
</dbReference>
<dbReference type="NCBIfam" id="NF009396">
    <property type="entry name" value="PRK12756.1"/>
    <property type="match status" value="1"/>
</dbReference>
<dbReference type="GO" id="GO:0009073">
    <property type="term" value="P:aromatic amino acid family biosynthetic process"/>
    <property type="evidence" value="ECO:0007669"/>
    <property type="project" value="UniProtKB-KW"/>
</dbReference>
<keyword evidence="6 8" id="KW-0057">Aromatic amino acid biosynthesis</keyword>
<evidence type="ECO:0000256" key="8">
    <source>
        <dbReference type="PIRNR" id="PIRNR001361"/>
    </source>
</evidence>
<proteinExistence type="inferred from homology"/>
<dbReference type="Gene3D" id="3.20.20.70">
    <property type="entry name" value="Aldolase class I"/>
    <property type="match status" value="1"/>
</dbReference>
<dbReference type="AlphaFoldDB" id="A0A5J6N2X5"/>
<feature type="region of interest" description="Disordered" evidence="9">
    <location>
        <begin position="350"/>
        <end position="371"/>
    </location>
</feature>